<evidence type="ECO:0000256" key="6">
    <source>
        <dbReference type="RuleBase" id="RU003811"/>
    </source>
</evidence>
<dbReference type="GO" id="GO:0003952">
    <property type="term" value="F:NAD+ synthase (glutamine-hydrolyzing) activity"/>
    <property type="evidence" value="ECO:0007669"/>
    <property type="project" value="InterPro"/>
</dbReference>
<keyword evidence="3 6" id="KW-0547">Nucleotide-binding</keyword>
<dbReference type="GO" id="GO:0008795">
    <property type="term" value="F:NAD+ synthase activity"/>
    <property type="evidence" value="ECO:0007669"/>
    <property type="project" value="UniProtKB-EC"/>
</dbReference>
<evidence type="ECO:0000259" key="8">
    <source>
        <dbReference type="Pfam" id="PF02540"/>
    </source>
</evidence>
<dbReference type="EC" id="6.3.1.5" evidence="7"/>
<evidence type="ECO:0000256" key="2">
    <source>
        <dbReference type="ARBA" id="ARBA00022598"/>
    </source>
</evidence>
<feature type="domain" description="NAD/GMP synthase" evidence="8">
    <location>
        <begin position="6"/>
        <end position="249"/>
    </location>
</feature>
<dbReference type="UniPathway" id="UPA00253"/>
<dbReference type="InterPro" id="IPR014729">
    <property type="entry name" value="Rossmann-like_a/b/a_fold"/>
</dbReference>
<comment type="similarity">
    <text evidence="6">Belongs to the NAD synthetase family.</text>
</comment>
<comment type="catalytic activity">
    <reaction evidence="7">
        <text>deamido-NAD(+) + NH4(+) + ATP = AMP + diphosphate + NAD(+) + H(+)</text>
        <dbReference type="Rhea" id="RHEA:21188"/>
        <dbReference type="ChEBI" id="CHEBI:15378"/>
        <dbReference type="ChEBI" id="CHEBI:28938"/>
        <dbReference type="ChEBI" id="CHEBI:30616"/>
        <dbReference type="ChEBI" id="CHEBI:33019"/>
        <dbReference type="ChEBI" id="CHEBI:57540"/>
        <dbReference type="ChEBI" id="CHEBI:58437"/>
        <dbReference type="ChEBI" id="CHEBI:456215"/>
        <dbReference type="EC" id="6.3.1.5"/>
    </reaction>
</comment>
<dbReference type="GO" id="GO:0009435">
    <property type="term" value="P:NAD+ biosynthetic process"/>
    <property type="evidence" value="ECO:0007669"/>
    <property type="project" value="UniProtKB-UniPathway"/>
</dbReference>
<dbReference type="GO" id="GO:0005524">
    <property type="term" value="F:ATP binding"/>
    <property type="evidence" value="ECO:0007669"/>
    <property type="project" value="UniProtKB-KW"/>
</dbReference>
<keyword evidence="2 6" id="KW-0436">Ligase</keyword>
<accession>A0A495Q018</accession>
<proteinExistence type="inferred from homology"/>
<dbReference type="Pfam" id="PF02540">
    <property type="entry name" value="NAD_synthase"/>
    <property type="match status" value="1"/>
</dbReference>
<evidence type="ECO:0000256" key="7">
    <source>
        <dbReference type="RuleBase" id="RU003812"/>
    </source>
</evidence>
<evidence type="ECO:0000256" key="3">
    <source>
        <dbReference type="ARBA" id="ARBA00022741"/>
    </source>
</evidence>
<dbReference type="InterPro" id="IPR022310">
    <property type="entry name" value="NAD/GMP_synthase"/>
</dbReference>
<dbReference type="PANTHER" id="PTHR23090">
    <property type="entry name" value="NH 3 /GLUTAMINE-DEPENDENT NAD + SYNTHETASE"/>
    <property type="match status" value="1"/>
</dbReference>
<dbReference type="GO" id="GO:0005737">
    <property type="term" value="C:cytoplasm"/>
    <property type="evidence" value="ECO:0007669"/>
    <property type="project" value="InterPro"/>
</dbReference>
<dbReference type="EMBL" id="RBLG01000001">
    <property type="protein sequence ID" value="RKS56152.1"/>
    <property type="molecule type" value="Genomic_DNA"/>
</dbReference>
<comment type="pathway">
    <text evidence="1">Cofactor biosynthesis; NAD(+) biosynthesis.</text>
</comment>
<keyword evidence="5 6" id="KW-0520">NAD</keyword>
<sequence>MQTEKVVNHIVDWLKEYATAANMNGFIIGISGGIDSAVTSALCAKTGLRTLCVEMPIHQALTQVSRGKDHITFLKNHFANVTNLEVDLTSVFEQFKEVVPFEDENPNIDLSLANTRARLRMSTLYYFAGLHKYLVAGTGNKVEDFGVGFYTKYGDGGVDLSPIADLMKSEVYEIGRYLNISDDILNAAPTDGLFGDSRSDEDQIGASYDELEWAMERDRLGMNAEDYSGREKEVFEIYKSRNKANKHKMDPIPVCNIPFNLKN</sequence>
<dbReference type="CDD" id="cd00553">
    <property type="entry name" value="NAD_synthase"/>
    <property type="match status" value="1"/>
</dbReference>
<dbReference type="Gene3D" id="3.40.50.620">
    <property type="entry name" value="HUPs"/>
    <property type="match status" value="1"/>
</dbReference>
<keyword evidence="4 6" id="KW-0067">ATP-binding</keyword>
<protein>
    <recommendedName>
        <fullName evidence="7">NH(3)-dependent NAD(+) synthetase</fullName>
        <ecNumber evidence="7">6.3.1.5</ecNumber>
    </recommendedName>
</protein>
<evidence type="ECO:0000313" key="10">
    <source>
        <dbReference type="Proteomes" id="UP000276282"/>
    </source>
</evidence>
<dbReference type="Proteomes" id="UP000276282">
    <property type="component" value="Unassembled WGS sequence"/>
</dbReference>
<evidence type="ECO:0000256" key="1">
    <source>
        <dbReference type="ARBA" id="ARBA00004790"/>
    </source>
</evidence>
<dbReference type="AlphaFoldDB" id="A0A495Q018"/>
<dbReference type="InterPro" id="IPR003694">
    <property type="entry name" value="NAD_synthase"/>
</dbReference>
<name>A0A495Q018_9FLAO</name>
<dbReference type="PANTHER" id="PTHR23090:SF9">
    <property type="entry name" value="GLUTAMINE-DEPENDENT NAD(+) SYNTHETASE"/>
    <property type="match status" value="1"/>
</dbReference>
<dbReference type="NCBIfam" id="TIGR00552">
    <property type="entry name" value="nadE"/>
    <property type="match status" value="1"/>
</dbReference>
<dbReference type="RefSeq" id="WP_121344871.1">
    <property type="nucleotide sequence ID" value="NZ_RBLG01000001.1"/>
</dbReference>
<dbReference type="SUPFAM" id="SSF52402">
    <property type="entry name" value="Adenine nucleotide alpha hydrolases-like"/>
    <property type="match status" value="1"/>
</dbReference>
<evidence type="ECO:0000313" key="9">
    <source>
        <dbReference type="EMBL" id="RKS56152.1"/>
    </source>
</evidence>
<comment type="caution">
    <text evidence="9">The sequence shown here is derived from an EMBL/GenBank/DDBJ whole genome shotgun (WGS) entry which is preliminary data.</text>
</comment>
<evidence type="ECO:0000256" key="5">
    <source>
        <dbReference type="ARBA" id="ARBA00023027"/>
    </source>
</evidence>
<reference evidence="9 10" key="1">
    <citation type="submission" date="2018-10" db="EMBL/GenBank/DDBJ databases">
        <title>Genomic Encyclopedia of Archaeal and Bacterial Type Strains, Phase II (KMG-II): from individual species to whole genera.</title>
        <authorList>
            <person name="Goeker M."/>
        </authorList>
    </citation>
    <scope>NUCLEOTIDE SEQUENCE [LARGE SCALE GENOMIC DNA]</scope>
    <source>
        <strain evidence="9 10">DSM 19839</strain>
    </source>
</reference>
<dbReference type="OrthoDB" id="9803818at2"/>
<keyword evidence="10" id="KW-1185">Reference proteome</keyword>
<organism evidence="9 10">
    <name type="scientific">Gillisia mitskevichiae</name>
    <dbReference type="NCBI Taxonomy" id="270921"/>
    <lineage>
        <taxon>Bacteria</taxon>
        <taxon>Pseudomonadati</taxon>
        <taxon>Bacteroidota</taxon>
        <taxon>Flavobacteriia</taxon>
        <taxon>Flavobacteriales</taxon>
        <taxon>Flavobacteriaceae</taxon>
        <taxon>Gillisia</taxon>
    </lineage>
</organism>
<dbReference type="GO" id="GO:0004359">
    <property type="term" value="F:glutaminase activity"/>
    <property type="evidence" value="ECO:0007669"/>
    <property type="project" value="InterPro"/>
</dbReference>
<gene>
    <name evidence="9" type="ORF">BC962_1131</name>
</gene>
<evidence type="ECO:0000256" key="4">
    <source>
        <dbReference type="ARBA" id="ARBA00022840"/>
    </source>
</evidence>